<dbReference type="Proteomes" id="UP000887574">
    <property type="component" value="Unplaced"/>
</dbReference>
<organism evidence="1 2">
    <name type="scientific">Ditylenchus dipsaci</name>
    <dbReference type="NCBI Taxonomy" id="166011"/>
    <lineage>
        <taxon>Eukaryota</taxon>
        <taxon>Metazoa</taxon>
        <taxon>Ecdysozoa</taxon>
        <taxon>Nematoda</taxon>
        <taxon>Chromadorea</taxon>
        <taxon>Rhabditida</taxon>
        <taxon>Tylenchina</taxon>
        <taxon>Tylenchomorpha</taxon>
        <taxon>Sphaerularioidea</taxon>
        <taxon>Anguinidae</taxon>
        <taxon>Anguininae</taxon>
        <taxon>Ditylenchus</taxon>
    </lineage>
</organism>
<proteinExistence type="predicted"/>
<keyword evidence="1" id="KW-1185">Reference proteome</keyword>
<name>A0A915D5V7_9BILA</name>
<reference evidence="2" key="1">
    <citation type="submission" date="2022-11" db="UniProtKB">
        <authorList>
            <consortium name="WormBaseParasite"/>
        </authorList>
    </citation>
    <scope>IDENTIFICATION</scope>
</reference>
<dbReference type="AlphaFoldDB" id="A0A915D5V7"/>
<dbReference type="WBParaSite" id="jg16326">
    <property type="protein sequence ID" value="jg16326"/>
    <property type="gene ID" value="jg16326"/>
</dbReference>
<sequence length="93" mass="10704">MVCLMRSRVYSYPQTDVIERGLLMEADTLIRRELVVRRCVRGMPDLQFWLSHFASRIFQMIKRSEISTLPIGVAEMSSSTKLVCLLPASNLLK</sequence>
<protein>
    <submittedName>
        <fullName evidence="2">Uncharacterized protein</fullName>
    </submittedName>
</protein>
<accession>A0A915D5V7</accession>
<evidence type="ECO:0000313" key="1">
    <source>
        <dbReference type="Proteomes" id="UP000887574"/>
    </source>
</evidence>
<evidence type="ECO:0000313" key="2">
    <source>
        <dbReference type="WBParaSite" id="jg16326"/>
    </source>
</evidence>